<dbReference type="NCBIfam" id="TIGR00787">
    <property type="entry name" value="dctP"/>
    <property type="match status" value="1"/>
</dbReference>
<dbReference type="GO" id="GO:0030288">
    <property type="term" value="C:outer membrane-bounded periplasmic space"/>
    <property type="evidence" value="ECO:0007669"/>
    <property type="project" value="InterPro"/>
</dbReference>
<accession>A0A3A9KJE7</accession>
<sequence>MFNRCPPLVVLFALFLTLLTGCNSLDYTEDHEQLSEEERIIIRFSHIVGENTPKGLAARKFAKIVKERSNGFVEVQVFPNGFLYKDGEEISALKKGDIQMIAPATSKMTNEVPEWQVMDLPFAFRDVEDVHTYLSGSIGRNLLAQFEPKGFYPLGVWDNGFKQITNESHPLIKTSDFKDLKFRVMPSPIIASQFEILGANVQSNSFNEVYQLLGNGRIDGQENTFSNIHSKNLQSLQSHLTVSNHGYLGYVVLMNNSFWNDLPKDIQILLHETMVEVSKWEIKIAEELNENNFQSLENCDCIAIHHLSVDQKKQWEDAFKPLYQQFENRFGSDYIKTLPKYEGE</sequence>
<dbReference type="NCBIfam" id="NF037995">
    <property type="entry name" value="TRAP_S1"/>
    <property type="match status" value="1"/>
</dbReference>
<dbReference type="PROSITE" id="PS51257">
    <property type="entry name" value="PROKAR_LIPOPROTEIN"/>
    <property type="match status" value="1"/>
</dbReference>
<dbReference type="EMBL" id="PDOE01000025">
    <property type="protein sequence ID" value="RKL65016.1"/>
    <property type="molecule type" value="Genomic_DNA"/>
</dbReference>
<evidence type="ECO:0000256" key="4">
    <source>
        <dbReference type="SAM" id="SignalP"/>
    </source>
</evidence>
<dbReference type="OrthoDB" id="9776801at2"/>
<comment type="similarity">
    <text evidence="1">Belongs to the bacterial solute-binding protein 7 family.</text>
</comment>
<evidence type="ECO:0000256" key="2">
    <source>
        <dbReference type="ARBA" id="ARBA00022448"/>
    </source>
</evidence>
<protein>
    <submittedName>
        <fullName evidence="5">C4-dicarboxylate ABC transporter</fullName>
    </submittedName>
</protein>
<dbReference type="InterPro" id="IPR038404">
    <property type="entry name" value="TRAP_DctP_sf"/>
</dbReference>
<dbReference type="PIRSF" id="PIRSF006470">
    <property type="entry name" value="DctB"/>
    <property type="match status" value="1"/>
</dbReference>
<dbReference type="GO" id="GO:0055085">
    <property type="term" value="P:transmembrane transport"/>
    <property type="evidence" value="ECO:0007669"/>
    <property type="project" value="InterPro"/>
</dbReference>
<dbReference type="PANTHER" id="PTHR33376">
    <property type="match status" value="1"/>
</dbReference>
<dbReference type="RefSeq" id="WP_110937104.1">
    <property type="nucleotide sequence ID" value="NZ_KZ614146.1"/>
</dbReference>
<keyword evidence="3 4" id="KW-0732">Signal</keyword>
<dbReference type="PANTHER" id="PTHR33376:SF7">
    <property type="entry name" value="C4-DICARBOXYLATE-BINDING PROTEIN DCTB"/>
    <property type="match status" value="1"/>
</dbReference>
<comment type="caution">
    <text evidence="5">The sequence shown here is derived from an EMBL/GenBank/DDBJ whole genome shotgun (WGS) entry which is preliminary data.</text>
</comment>
<organism evidence="5 6">
    <name type="scientific">Salipaludibacillus neizhouensis</name>
    <dbReference type="NCBI Taxonomy" id="885475"/>
    <lineage>
        <taxon>Bacteria</taxon>
        <taxon>Bacillati</taxon>
        <taxon>Bacillota</taxon>
        <taxon>Bacilli</taxon>
        <taxon>Bacillales</taxon>
        <taxon>Bacillaceae</taxon>
    </lineage>
</organism>
<keyword evidence="6" id="KW-1185">Reference proteome</keyword>
<feature type="chain" id="PRO_5038502184" evidence="4">
    <location>
        <begin position="27"/>
        <end position="344"/>
    </location>
</feature>
<dbReference type="InterPro" id="IPR004682">
    <property type="entry name" value="TRAP_DctP"/>
</dbReference>
<feature type="signal peptide" evidence="4">
    <location>
        <begin position="1"/>
        <end position="26"/>
    </location>
</feature>
<dbReference type="Gene3D" id="3.40.190.170">
    <property type="entry name" value="Bacterial extracellular solute-binding protein, family 7"/>
    <property type="match status" value="1"/>
</dbReference>
<keyword evidence="2" id="KW-0813">Transport</keyword>
<evidence type="ECO:0000256" key="1">
    <source>
        <dbReference type="ARBA" id="ARBA00009023"/>
    </source>
</evidence>
<dbReference type="Pfam" id="PF03480">
    <property type="entry name" value="DctP"/>
    <property type="match status" value="1"/>
</dbReference>
<dbReference type="InterPro" id="IPR018389">
    <property type="entry name" value="DctP_fam"/>
</dbReference>
<dbReference type="Proteomes" id="UP000281498">
    <property type="component" value="Unassembled WGS sequence"/>
</dbReference>
<proteinExistence type="inferred from homology"/>
<dbReference type="AlphaFoldDB" id="A0A3A9KJE7"/>
<gene>
    <name evidence="5" type="ORF">CR203_23065</name>
</gene>
<evidence type="ECO:0000256" key="3">
    <source>
        <dbReference type="ARBA" id="ARBA00022729"/>
    </source>
</evidence>
<name>A0A3A9KJE7_9BACI</name>
<evidence type="ECO:0000313" key="5">
    <source>
        <dbReference type="EMBL" id="RKL65016.1"/>
    </source>
</evidence>
<reference evidence="5 6" key="1">
    <citation type="submission" date="2017-10" db="EMBL/GenBank/DDBJ databases">
        <title>Bacillus sp. nov., a halophilic bacterium isolated from a Keqin Lake.</title>
        <authorList>
            <person name="Wang H."/>
        </authorList>
    </citation>
    <scope>NUCLEOTIDE SEQUENCE [LARGE SCALE GENOMIC DNA]</scope>
    <source>
        <strain evidence="5 6">KCTC 13187</strain>
    </source>
</reference>
<evidence type="ECO:0000313" key="6">
    <source>
        <dbReference type="Proteomes" id="UP000281498"/>
    </source>
</evidence>